<reference evidence="1" key="1">
    <citation type="submission" date="2020-10" db="EMBL/GenBank/DDBJ databases">
        <title>CRESS DNA virus dark matter in the feces of wild birds.</title>
        <authorList>
            <person name="Yang S."/>
            <person name="Zhang W."/>
        </authorList>
    </citation>
    <scope>NUCLEOTIDE SEQUENCE</scope>
    <source>
        <strain evidence="1">Fmg67cir6</strain>
    </source>
</reference>
<proteinExistence type="predicted"/>
<name>A0A8A4XCC4_9VIRU</name>
<evidence type="ECO:0000313" key="1">
    <source>
        <dbReference type="EMBL" id="QTE03414.1"/>
    </source>
</evidence>
<dbReference type="EMBL" id="MW182779">
    <property type="protein sequence ID" value="QTE03414.1"/>
    <property type="molecule type" value="Genomic_DNA"/>
</dbReference>
<organism evidence="1">
    <name type="scientific">Phoenicopteridae CRESS-DNA-virus sp</name>
    <dbReference type="NCBI Taxonomy" id="2815051"/>
    <lineage>
        <taxon>Viruses</taxon>
        <taxon>Monodnaviria</taxon>
        <taxon>Shotokuvirae</taxon>
        <taxon>Cressdnaviricota</taxon>
    </lineage>
</organism>
<sequence length="371" mass="41118">MAKAFGSSKNLASSSNSDAALLVSANHDLIAHSVASELIVGPTFNLKGEIGTTRDNDRHERSHKRNRGELCLSIIDRTRVETRVPLVSHHGLSPTDVISLHLCKSVANNRLMLGVLKNSDEAATLFLSASILDSKFSRNKSILNLLRTVAKLRESIGPIVVLNINGVSTKRSTPPRGRVANVIVKSSPSRISKKIRISIGTKNDSIRGVSSRSRNVSGISVRTRRIGGKSRIIRVPRRCLVDYPTKIDARTVTNQKTRGTGGLRVLTRPRSIGTVLIGKHIVTRVKRRKRNTSNRGHMRIRSRHSGISLEQRSRHVSTNIRQILTAPLVTKHRRGIRCSVSNQTVRSAVRRSKHRPLLRQPKVDPHLIVRS</sequence>
<accession>A0A8A4XCC4</accession>
<protein>
    <submittedName>
        <fullName evidence="1">Uncharacterized protein</fullName>
    </submittedName>
</protein>